<dbReference type="OrthoDB" id="438440at2759"/>
<name>A0A2A2KCG0_9BILA</name>
<keyword evidence="8" id="KW-0106">Calcium</keyword>
<comment type="subcellular location">
    <subcellularLocation>
        <location evidence="2">Cell membrane</location>
        <topology evidence="2">Multi-pass membrane protein</topology>
    </subcellularLocation>
</comment>
<dbReference type="GO" id="GO:0004806">
    <property type="term" value="F:triacylglycerol lipase activity"/>
    <property type="evidence" value="ECO:0007669"/>
    <property type="project" value="TreeGrafter"/>
</dbReference>
<dbReference type="Gene3D" id="3.40.50.1820">
    <property type="entry name" value="alpha/beta hydrolase"/>
    <property type="match status" value="1"/>
</dbReference>
<keyword evidence="3" id="KW-1003">Cell membrane</keyword>
<dbReference type="AlphaFoldDB" id="A0A2A2KCG0"/>
<dbReference type="EMBL" id="LIAE01008981">
    <property type="protein sequence ID" value="PAV71562.1"/>
    <property type="molecule type" value="Genomic_DNA"/>
</dbReference>
<dbReference type="GO" id="GO:0022008">
    <property type="term" value="P:neurogenesis"/>
    <property type="evidence" value="ECO:0007669"/>
    <property type="project" value="TreeGrafter"/>
</dbReference>
<dbReference type="Proteomes" id="UP000218231">
    <property type="component" value="Unassembled WGS sequence"/>
</dbReference>
<keyword evidence="12" id="KW-0472">Membrane</keyword>
<dbReference type="STRING" id="2018661.A0A2A2KCG0"/>
<dbReference type="EC" id="3.1.1.116" evidence="14"/>
<sequence>MHNFSPSHIYKLFKRMRCCGNLSCDRRACEIEVSSAPHRRLRRIRSVHPASLPPDPCTEQNAESTMLHKKYSFGQNMSKKKHDLASMQVLVIEDNCCFCNTSAFLLGAEDKNIDLFFVSFRNRLYEVPFVVLADHESKSIVITIRGSCSPVDLITDLCLNDEILSVDVDADPILRQDTSLDGNGEIRVHRGMLRSARYVYDTLRKHNVLDDMYVLNPTYDLVICGHSLGAGVASLLTLLIKQKYPAVRCYAYCPPGCVISENGQAEMEQHVMSIVVGDDVVSRISYHSMYQMREKVHHELANCTRAKYEILIKGVFQLFFTPPWQTTPLSGTVVDSSNLIEGGTAATSYGPSPLHAAIDFPNPLCQRVQLYAPGKILYVGQSSVEDNDLMVQQWIDAK</sequence>
<protein>
    <recommendedName>
        <fullName evidence="14">sn-1-specific diacylglycerol lipase</fullName>
        <ecNumber evidence="14">3.1.1.116</ecNumber>
    </recommendedName>
</protein>
<keyword evidence="6" id="KW-0479">Metal-binding</keyword>
<evidence type="ECO:0000259" key="15">
    <source>
        <dbReference type="Pfam" id="PF01764"/>
    </source>
</evidence>
<evidence type="ECO:0000256" key="8">
    <source>
        <dbReference type="ARBA" id="ARBA00022837"/>
    </source>
</evidence>
<keyword evidence="17" id="KW-1185">Reference proteome</keyword>
<dbReference type="GO" id="GO:0005886">
    <property type="term" value="C:plasma membrane"/>
    <property type="evidence" value="ECO:0007669"/>
    <property type="project" value="UniProtKB-SubCell"/>
</dbReference>
<proteinExistence type="predicted"/>
<evidence type="ECO:0000256" key="9">
    <source>
        <dbReference type="ARBA" id="ARBA00022963"/>
    </source>
</evidence>
<evidence type="ECO:0000256" key="10">
    <source>
        <dbReference type="ARBA" id="ARBA00022989"/>
    </source>
</evidence>
<evidence type="ECO:0000256" key="3">
    <source>
        <dbReference type="ARBA" id="ARBA00022475"/>
    </source>
</evidence>
<evidence type="ECO:0000256" key="4">
    <source>
        <dbReference type="ARBA" id="ARBA00022553"/>
    </source>
</evidence>
<comment type="catalytic activity">
    <reaction evidence="13">
        <text>a 1,2-diacyl-sn-glycerol + H2O = a 2-acylglycerol + a fatty acid + H(+)</text>
        <dbReference type="Rhea" id="RHEA:33275"/>
        <dbReference type="ChEBI" id="CHEBI:15377"/>
        <dbReference type="ChEBI" id="CHEBI:15378"/>
        <dbReference type="ChEBI" id="CHEBI:17389"/>
        <dbReference type="ChEBI" id="CHEBI:17815"/>
        <dbReference type="ChEBI" id="CHEBI:28868"/>
        <dbReference type="EC" id="3.1.1.116"/>
    </reaction>
    <physiologicalReaction direction="left-to-right" evidence="13">
        <dbReference type="Rhea" id="RHEA:33276"/>
    </physiologicalReaction>
</comment>
<gene>
    <name evidence="16" type="ORF">WR25_20518</name>
</gene>
<dbReference type="InterPro" id="IPR029058">
    <property type="entry name" value="AB_hydrolase_fold"/>
</dbReference>
<dbReference type="GO" id="GO:0046340">
    <property type="term" value="P:diacylglycerol catabolic process"/>
    <property type="evidence" value="ECO:0007669"/>
    <property type="project" value="TreeGrafter"/>
</dbReference>
<reference evidence="16 17" key="1">
    <citation type="journal article" date="2017" name="Curr. Biol.">
        <title>Genome architecture and evolution of a unichromosomal asexual nematode.</title>
        <authorList>
            <person name="Fradin H."/>
            <person name="Zegar C."/>
            <person name="Gutwein M."/>
            <person name="Lucas J."/>
            <person name="Kovtun M."/>
            <person name="Corcoran D."/>
            <person name="Baugh L.R."/>
            <person name="Kiontke K."/>
            <person name="Gunsalus K."/>
            <person name="Fitch D.H."/>
            <person name="Piano F."/>
        </authorList>
    </citation>
    <scope>NUCLEOTIDE SEQUENCE [LARGE SCALE GENOMIC DNA]</scope>
    <source>
        <strain evidence="16">PF1309</strain>
    </source>
</reference>
<keyword evidence="4" id="KW-0597">Phosphoprotein</keyword>
<evidence type="ECO:0000256" key="14">
    <source>
        <dbReference type="ARBA" id="ARBA00026104"/>
    </source>
</evidence>
<dbReference type="SUPFAM" id="SSF53474">
    <property type="entry name" value="alpha/beta-Hydrolases"/>
    <property type="match status" value="1"/>
</dbReference>
<dbReference type="Pfam" id="PF01764">
    <property type="entry name" value="Lipase_3"/>
    <property type="match status" value="1"/>
</dbReference>
<evidence type="ECO:0000256" key="6">
    <source>
        <dbReference type="ARBA" id="ARBA00022723"/>
    </source>
</evidence>
<keyword evidence="9" id="KW-0442">Lipid degradation</keyword>
<evidence type="ECO:0000256" key="1">
    <source>
        <dbReference type="ARBA" id="ARBA00001913"/>
    </source>
</evidence>
<keyword evidence="7" id="KW-0378">Hydrolase</keyword>
<evidence type="ECO:0000256" key="7">
    <source>
        <dbReference type="ARBA" id="ARBA00022801"/>
    </source>
</evidence>
<comment type="cofactor">
    <cofactor evidence="1">
        <name>Ca(2+)</name>
        <dbReference type="ChEBI" id="CHEBI:29108"/>
    </cofactor>
</comment>
<dbReference type="PANTHER" id="PTHR45792:SF2">
    <property type="entry name" value="DIACYLGLYCEROL LIPASE-BETA"/>
    <property type="match status" value="1"/>
</dbReference>
<keyword evidence="5" id="KW-0812">Transmembrane</keyword>
<evidence type="ECO:0000256" key="12">
    <source>
        <dbReference type="ARBA" id="ARBA00023136"/>
    </source>
</evidence>
<dbReference type="GO" id="GO:0046872">
    <property type="term" value="F:metal ion binding"/>
    <property type="evidence" value="ECO:0007669"/>
    <property type="project" value="UniProtKB-KW"/>
</dbReference>
<evidence type="ECO:0000256" key="11">
    <source>
        <dbReference type="ARBA" id="ARBA00023098"/>
    </source>
</evidence>
<evidence type="ECO:0000313" key="17">
    <source>
        <dbReference type="Proteomes" id="UP000218231"/>
    </source>
</evidence>
<organism evidence="16 17">
    <name type="scientific">Diploscapter pachys</name>
    <dbReference type="NCBI Taxonomy" id="2018661"/>
    <lineage>
        <taxon>Eukaryota</taxon>
        <taxon>Metazoa</taxon>
        <taxon>Ecdysozoa</taxon>
        <taxon>Nematoda</taxon>
        <taxon>Chromadorea</taxon>
        <taxon>Rhabditida</taxon>
        <taxon>Rhabditina</taxon>
        <taxon>Rhabditomorpha</taxon>
        <taxon>Rhabditoidea</taxon>
        <taxon>Rhabditidae</taxon>
        <taxon>Diploscapter</taxon>
    </lineage>
</organism>
<dbReference type="GO" id="GO:0005737">
    <property type="term" value="C:cytoplasm"/>
    <property type="evidence" value="ECO:0007669"/>
    <property type="project" value="TreeGrafter"/>
</dbReference>
<evidence type="ECO:0000256" key="5">
    <source>
        <dbReference type="ARBA" id="ARBA00022692"/>
    </source>
</evidence>
<dbReference type="PANTHER" id="PTHR45792">
    <property type="entry name" value="DIACYLGLYCEROL LIPASE HOMOLOG-RELATED"/>
    <property type="match status" value="1"/>
</dbReference>
<accession>A0A2A2KCG0</accession>
<dbReference type="CDD" id="cd00519">
    <property type="entry name" value="Lipase_3"/>
    <property type="match status" value="1"/>
</dbReference>
<keyword evidence="11" id="KW-0443">Lipid metabolism</keyword>
<dbReference type="GO" id="GO:0019369">
    <property type="term" value="P:arachidonate metabolic process"/>
    <property type="evidence" value="ECO:0007669"/>
    <property type="project" value="TreeGrafter"/>
</dbReference>
<dbReference type="InterPro" id="IPR052214">
    <property type="entry name" value="DAG_Lipase-Related"/>
</dbReference>
<evidence type="ECO:0000256" key="13">
    <source>
        <dbReference type="ARBA" id="ARBA00024531"/>
    </source>
</evidence>
<evidence type="ECO:0000256" key="2">
    <source>
        <dbReference type="ARBA" id="ARBA00004651"/>
    </source>
</evidence>
<comment type="caution">
    <text evidence="16">The sequence shown here is derived from an EMBL/GenBank/DDBJ whole genome shotgun (WGS) entry which is preliminary data.</text>
</comment>
<evidence type="ECO:0000313" key="16">
    <source>
        <dbReference type="EMBL" id="PAV71562.1"/>
    </source>
</evidence>
<keyword evidence="10" id="KW-1133">Transmembrane helix</keyword>
<feature type="domain" description="Fungal lipase-type" evidence="15">
    <location>
        <begin position="141"/>
        <end position="286"/>
    </location>
</feature>
<dbReference type="InterPro" id="IPR002921">
    <property type="entry name" value="Fungal_lipase-type"/>
</dbReference>